<reference evidence="1 2" key="1">
    <citation type="submission" date="2019-02" db="EMBL/GenBank/DDBJ databases">
        <authorList>
            <person name="Fomenkov A."/>
            <person name="Dubinina G."/>
            <person name="Grabovich M."/>
            <person name="Vincze T."/>
            <person name="Roberts R.J."/>
        </authorList>
    </citation>
    <scope>NUCLEOTIDE SEQUENCE [LARGE SCALE GENOMIC DNA]</scope>
    <source>
        <strain evidence="1 2">P</strain>
    </source>
</reference>
<protein>
    <submittedName>
        <fullName evidence="1">Uncharacterized protein</fullName>
    </submittedName>
</protein>
<dbReference type="OrthoDB" id="2065409at2"/>
<evidence type="ECO:0000313" key="1">
    <source>
        <dbReference type="EMBL" id="QEN04507.1"/>
    </source>
</evidence>
<organism evidence="1 2">
    <name type="scientific">Thiospirochaeta perfilievii</name>
    <dbReference type="NCBI Taxonomy" id="252967"/>
    <lineage>
        <taxon>Bacteria</taxon>
        <taxon>Pseudomonadati</taxon>
        <taxon>Spirochaetota</taxon>
        <taxon>Spirochaetia</taxon>
        <taxon>Spirochaetales</taxon>
        <taxon>Spirochaetaceae</taxon>
        <taxon>Thiospirochaeta</taxon>
    </lineage>
</organism>
<gene>
    <name evidence="1" type="ORF">EW093_07265</name>
</gene>
<accession>A0A5C1QAK4</accession>
<proteinExistence type="predicted"/>
<dbReference type="EMBL" id="CP035807">
    <property type="protein sequence ID" value="QEN04507.1"/>
    <property type="molecule type" value="Genomic_DNA"/>
</dbReference>
<sequence length="117" mass="13631">MKQTREIIRLNYVCNLSDRAISNVVNLSRPTIAKICKSFSESGLEYDQIKEMSDSDLSLEFYEKKVVSHKAEMLIAKFPQYAIELKKKGSNFTAIMRGVYCRVSRWIEDITIWKTLQ</sequence>
<dbReference type="Proteomes" id="UP000323824">
    <property type="component" value="Chromosome"/>
</dbReference>
<evidence type="ECO:0000313" key="2">
    <source>
        <dbReference type="Proteomes" id="UP000323824"/>
    </source>
</evidence>
<reference evidence="1 2" key="2">
    <citation type="submission" date="2019-09" db="EMBL/GenBank/DDBJ databases">
        <title>Complete Genome Sequence and Methylome Analysis of free living Spirochaetas.</title>
        <authorList>
            <person name="Leshcheva N."/>
            <person name="Mikheeva N."/>
        </authorList>
    </citation>
    <scope>NUCLEOTIDE SEQUENCE [LARGE SCALE GENOMIC DNA]</scope>
    <source>
        <strain evidence="1 2">P</strain>
    </source>
</reference>
<dbReference type="RefSeq" id="WP_149567754.1">
    <property type="nucleotide sequence ID" value="NZ_CP035807.1"/>
</dbReference>
<dbReference type="AlphaFoldDB" id="A0A5C1QAK4"/>
<dbReference type="KEGG" id="sper:EW093_07265"/>
<name>A0A5C1QAK4_9SPIO</name>
<keyword evidence="2" id="KW-1185">Reference proteome</keyword>